<comment type="caution">
    <text evidence="2">The sequence shown here is derived from an EMBL/GenBank/DDBJ whole genome shotgun (WGS) entry which is preliminary data.</text>
</comment>
<dbReference type="GO" id="GO:0016787">
    <property type="term" value="F:hydrolase activity"/>
    <property type="evidence" value="ECO:0007669"/>
    <property type="project" value="UniProtKB-KW"/>
</dbReference>
<feature type="region of interest" description="Disordered" evidence="1">
    <location>
        <begin position="1"/>
        <end position="22"/>
    </location>
</feature>
<dbReference type="Proteomes" id="UP001597053">
    <property type="component" value="Unassembled WGS sequence"/>
</dbReference>
<protein>
    <submittedName>
        <fullName evidence="2">Hydrolase</fullName>
    </submittedName>
</protein>
<keyword evidence="3" id="KW-1185">Reference proteome</keyword>
<evidence type="ECO:0000256" key="1">
    <source>
        <dbReference type="SAM" id="MobiDB-lite"/>
    </source>
</evidence>
<proteinExistence type="predicted"/>
<sequence>MPDIPFGFALPGGQPPDPNDPAQMQQFMSQLQHLLSTSGSGPVNWDLARQVAASQLAAAGDPA</sequence>
<gene>
    <name evidence="2" type="ORF">ACFQZ8_20350</name>
</gene>
<organism evidence="2 3">
    <name type="scientific">Micromonospora azadirachtae</name>
    <dbReference type="NCBI Taxonomy" id="1970735"/>
    <lineage>
        <taxon>Bacteria</taxon>
        <taxon>Bacillati</taxon>
        <taxon>Actinomycetota</taxon>
        <taxon>Actinomycetes</taxon>
        <taxon>Micromonosporales</taxon>
        <taxon>Micromonosporaceae</taxon>
        <taxon>Micromonospora</taxon>
    </lineage>
</organism>
<reference evidence="3" key="1">
    <citation type="journal article" date="2019" name="Int. J. Syst. Evol. Microbiol.">
        <title>The Global Catalogue of Microorganisms (GCM) 10K type strain sequencing project: providing services to taxonomists for standard genome sequencing and annotation.</title>
        <authorList>
            <consortium name="The Broad Institute Genomics Platform"/>
            <consortium name="The Broad Institute Genome Sequencing Center for Infectious Disease"/>
            <person name="Wu L."/>
            <person name="Ma J."/>
        </authorList>
    </citation>
    <scope>NUCLEOTIDE SEQUENCE [LARGE SCALE GENOMIC DNA]</scope>
    <source>
        <strain evidence="3">JCM 32148</strain>
    </source>
</reference>
<evidence type="ECO:0000313" key="3">
    <source>
        <dbReference type="Proteomes" id="UP001597053"/>
    </source>
</evidence>
<keyword evidence="2" id="KW-0378">Hydrolase</keyword>
<dbReference type="EMBL" id="JBHTHM010001240">
    <property type="protein sequence ID" value="MFD0786256.1"/>
    <property type="molecule type" value="Genomic_DNA"/>
</dbReference>
<evidence type="ECO:0000313" key="2">
    <source>
        <dbReference type="EMBL" id="MFD0786256.1"/>
    </source>
</evidence>
<feature type="non-terminal residue" evidence="2">
    <location>
        <position position="63"/>
    </location>
</feature>
<name>A0ABW3A6Q3_9ACTN</name>
<accession>A0ABW3A6Q3</accession>